<reference evidence="4" key="2">
    <citation type="submission" date="2021-08" db="EMBL/GenBank/DDBJ databases">
        <authorList>
            <person name="Eriksson T."/>
        </authorList>
    </citation>
    <scope>NUCLEOTIDE SEQUENCE</scope>
    <source>
        <strain evidence="4">Stoneville</strain>
        <tissue evidence="4">Whole head</tissue>
    </source>
</reference>
<dbReference type="EMBL" id="JABDTM020017600">
    <property type="protein sequence ID" value="KAH0818472.1"/>
    <property type="molecule type" value="Genomic_DNA"/>
</dbReference>
<feature type="compositionally biased region" description="Basic and acidic residues" evidence="2">
    <location>
        <begin position="860"/>
        <end position="872"/>
    </location>
</feature>
<feature type="domain" description="Reverse transcriptase" evidence="3">
    <location>
        <begin position="557"/>
        <end position="800"/>
    </location>
</feature>
<evidence type="ECO:0000313" key="4">
    <source>
        <dbReference type="EMBL" id="KAH0818472.1"/>
    </source>
</evidence>
<feature type="region of interest" description="Disordered" evidence="2">
    <location>
        <begin position="280"/>
        <end position="302"/>
    </location>
</feature>
<organism evidence="4 5">
    <name type="scientific">Tenebrio molitor</name>
    <name type="common">Yellow mealworm beetle</name>
    <dbReference type="NCBI Taxonomy" id="7067"/>
    <lineage>
        <taxon>Eukaryota</taxon>
        <taxon>Metazoa</taxon>
        <taxon>Ecdysozoa</taxon>
        <taxon>Arthropoda</taxon>
        <taxon>Hexapoda</taxon>
        <taxon>Insecta</taxon>
        <taxon>Pterygota</taxon>
        <taxon>Neoptera</taxon>
        <taxon>Endopterygota</taxon>
        <taxon>Coleoptera</taxon>
        <taxon>Polyphaga</taxon>
        <taxon>Cucujiformia</taxon>
        <taxon>Tenebrionidae</taxon>
        <taxon>Tenebrio</taxon>
    </lineage>
</organism>
<evidence type="ECO:0000259" key="3">
    <source>
        <dbReference type="PROSITE" id="PS50878"/>
    </source>
</evidence>
<dbReference type="CDD" id="cd01650">
    <property type="entry name" value="RT_nLTR_like"/>
    <property type="match status" value="1"/>
</dbReference>
<dbReference type="SUPFAM" id="SSF56672">
    <property type="entry name" value="DNA/RNA polymerases"/>
    <property type="match status" value="1"/>
</dbReference>
<protein>
    <recommendedName>
        <fullName evidence="3">Reverse transcriptase domain-containing protein</fullName>
    </recommendedName>
</protein>
<dbReference type="InterPro" id="IPR043502">
    <property type="entry name" value="DNA/RNA_pol_sf"/>
</dbReference>
<dbReference type="Pfam" id="PF00078">
    <property type="entry name" value="RVT_1"/>
    <property type="match status" value="1"/>
</dbReference>
<comment type="caution">
    <text evidence="4">The sequence shown here is derived from an EMBL/GenBank/DDBJ whole genome shotgun (WGS) entry which is preliminary data.</text>
</comment>
<dbReference type="Proteomes" id="UP000719412">
    <property type="component" value="Unassembled WGS sequence"/>
</dbReference>
<feature type="compositionally biased region" description="Polar residues" evidence="2">
    <location>
        <begin position="122"/>
        <end position="139"/>
    </location>
</feature>
<dbReference type="Pfam" id="PF13837">
    <property type="entry name" value="Myb_DNA-bind_4"/>
    <property type="match status" value="1"/>
</dbReference>
<name>A0A8J6HQD7_TENMO</name>
<accession>A0A8J6HQD7</accession>
<dbReference type="PANTHER" id="PTHR19446">
    <property type="entry name" value="REVERSE TRANSCRIPTASES"/>
    <property type="match status" value="1"/>
</dbReference>
<keyword evidence="1" id="KW-0175">Coiled coil</keyword>
<evidence type="ECO:0000256" key="2">
    <source>
        <dbReference type="SAM" id="MobiDB-lite"/>
    </source>
</evidence>
<dbReference type="AlphaFoldDB" id="A0A8J6HQD7"/>
<sequence length="1053" mass="118919">MFLDQYKKHRKRVGTLEMKSLKQIWQWIAQQLSRDLGVTVQASHCENMRKALERNYKKHVDHQHSTGRGRRTFDFFEEMEEISGKKRAIHPHFLLGINVVPEDEEVKNTANEGTLHIKKEPTTSYAVQPAVNEQTTSGSAKRKADNKLEVPRRTTKKRQSVLESMSDLIDVTNFLLFRFLGRTVEHHGRKGGHVTCGSVGLKVRVRVLSVLVTNWVLQPQSWPVGSIDDRYVGLGHQRTSIVLLGRTFCHFATLRRLSTRLQVGYGRHHHAEHHHVKADHHLRLSSFAPPPPPPPPPPGDPIGALLLHPIGAPLLHPIGFWSLAWERLIVPDVERRPPRGGSTSNRRAPPIDDFISQRRTADTLHCCTAWRWNENRREEIAANLQSTLISWRGLAVEELMGLIAQVCDRSLKRPRTQQGRRAVYWWTQEVAKHRRELQRARCDLQRANRRNRFDEQLTDRLIAEFKEAKEIERDPWGKAYRIVTKKMGPKTPLTAQHTRRRRIPPVATCTPFTVEELKAAAERLRTGKAPGPDGVPPEVVKLAVTTAPEEILQVMNGLFRDGYFPEPWKVGRLVLIPKKETDGEGRPKVRPICLLDAMGKIYEHLIRARLLTEVEEKGGLSDRQFGFREGMSTMDAIDDVLGFAQVAQSSSWGRKDMCALITLDVENAFNTVPWEGIAEAVETVAISTELRTVIASYLDKRQLMGSILGPTLWNIFYNGALEMELPLGCRTVAFADDLAVLSMGRCEEELMTVTNDTLSRVAGWMDGASLRLALQKTEAVLLVGNRRTKDVKFVVAGAEADVLLIERTVRCKKDRGRRSGTRKDDAQPKRGTKPHQEATNVGSHFNPAIRSGDMGTTSEVQKRSKRADENPKAGRASNSRSLPHRVGGGLAGPRRSSARFTSDTGEKRQKEESGPQQIGGAEKIYSDLAESMVQREHGEVGFYLAQALTGHGCFGAFLHRIGKKPTPACWYCGEEVEDDAQHTLFECPRWDMERLQAAKTTSRWPEEDEFVNTMLASAAGWNAMNEMCQEILRQKEGDERRLEARETVAKWQP</sequence>
<reference evidence="4" key="1">
    <citation type="journal article" date="2020" name="J Insects Food Feed">
        <title>The yellow mealworm (Tenebrio molitor) genome: a resource for the emerging insects as food and feed industry.</title>
        <authorList>
            <person name="Eriksson T."/>
            <person name="Andere A."/>
            <person name="Kelstrup H."/>
            <person name="Emery V."/>
            <person name="Picard C."/>
        </authorList>
    </citation>
    <scope>NUCLEOTIDE SEQUENCE</scope>
    <source>
        <strain evidence="4">Stoneville</strain>
        <tissue evidence="4">Whole head</tissue>
    </source>
</reference>
<dbReference type="InterPro" id="IPR000477">
    <property type="entry name" value="RT_dom"/>
</dbReference>
<feature type="compositionally biased region" description="Basic and acidic residues" evidence="2">
    <location>
        <begin position="904"/>
        <end position="913"/>
    </location>
</feature>
<feature type="compositionally biased region" description="Basic and acidic residues" evidence="2">
    <location>
        <begin position="142"/>
        <end position="152"/>
    </location>
</feature>
<feature type="region of interest" description="Disordered" evidence="2">
    <location>
        <begin position="111"/>
        <end position="156"/>
    </location>
</feature>
<proteinExistence type="predicted"/>
<dbReference type="PROSITE" id="PS50878">
    <property type="entry name" value="RT_POL"/>
    <property type="match status" value="1"/>
</dbReference>
<dbReference type="GO" id="GO:0071897">
    <property type="term" value="P:DNA biosynthetic process"/>
    <property type="evidence" value="ECO:0007669"/>
    <property type="project" value="UniProtKB-ARBA"/>
</dbReference>
<feature type="coiled-coil region" evidence="1">
    <location>
        <begin position="430"/>
        <end position="457"/>
    </location>
</feature>
<gene>
    <name evidence="4" type="ORF">GEV33_004319</name>
</gene>
<feature type="compositionally biased region" description="Pro residues" evidence="2">
    <location>
        <begin position="288"/>
        <end position="300"/>
    </location>
</feature>
<evidence type="ECO:0000256" key="1">
    <source>
        <dbReference type="SAM" id="Coils"/>
    </source>
</evidence>
<keyword evidence="5" id="KW-1185">Reference proteome</keyword>
<dbReference type="InterPro" id="IPR044822">
    <property type="entry name" value="Myb_DNA-bind_4"/>
</dbReference>
<feature type="region of interest" description="Disordered" evidence="2">
    <location>
        <begin position="813"/>
        <end position="921"/>
    </location>
</feature>
<evidence type="ECO:0000313" key="5">
    <source>
        <dbReference type="Proteomes" id="UP000719412"/>
    </source>
</evidence>